<evidence type="ECO:0000313" key="4">
    <source>
        <dbReference type="EMBL" id="PSW19997.1"/>
    </source>
</evidence>
<dbReference type="NCBIfam" id="TIGR01262">
    <property type="entry name" value="maiA"/>
    <property type="match status" value="1"/>
</dbReference>
<dbReference type="GO" id="GO:0016034">
    <property type="term" value="F:maleylacetoacetate isomerase activity"/>
    <property type="evidence" value="ECO:0007669"/>
    <property type="project" value="TreeGrafter"/>
</dbReference>
<proteinExistence type="inferred from homology"/>
<dbReference type="Gene3D" id="1.20.1050.10">
    <property type="match status" value="1"/>
</dbReference>
<dbReference type="GO" id="GO:0006559">
    <property type="term" value="P:L-phenylalanine catabolic process"/>
    <property type="evidence" value="ECO:0007669"/>
    <property type="project" value="TreeGrafter"/>
</dbReference>
<dbReference type="SUPFAM" id="SSF52833">
    <property type="entry name" value="Thioredoxin-like"/>
    <property type="match status" value="1"/>
</dbReference>
<gene>
    <name evidence="4" type="primary">maiA</name>
    <name evidence="4" type="ORF">C9I98_10605</name>
</gene>
<dbReference type="CDD" id="cd03042">
    <property type="entry name" value="GST_N_Zeta"/>
    <property type="match status" value="1"/>
</dbReference>
<dbReference type="Proteomes" id="UP000241771">
    <property type="component" value="Unassembled WGS sequence"/>
</dbReference>
<comment type="caution">
    <text evidence="4">The sequence shown here is derived from an EMBL/GenBank/DDBJ whole genome shotgun (WGS) entry which is preliminary data.</text>
</comment>
<dbReference type="CDD" id="cd03191">
    <property type="entry name" value="GST_C_Zeta"/>
    <property type="match status" value="1"/>
</dbReference>
<keyword evidence="5" id="KW-1185">Reference proteome</keyword>
<dbReference type="InterPro" id="IPR010987">
    <property type="entry name" value="Glutathione-S-Trfase_C-like"/>
</dbReference>
<feature type="domain" description="GST C-terminal" evidence="3">
    <location>
        <begin position="88"/>
        <end position="211"/>
    </location>
</feature>
<dbReference type="InterPro" id="IPR034333">
    <property type="entry name" value="GST_Zeta_N"/>
</dbReference>
<dbReference type="PANTHER" id="PTHR42673:SF21">
    <property type="entry name" value="GLUTATHIONE S-TRANSFERASE YFCF"/>
    <property type="match status" value="1"/>
</dbReference>
<evidence type="ECO:0000259" key="3">
    <source>
        <dbReference type="PROSITE" id="PS50405"/>
    </source>
</evidence>
<accession>A0A2T3NUR7</accession>
<dbReference type="PROSITE" id="PS50404">
    <property type="entry name" value="GST_NTER"/>
    <property type="match status" value="1"/>
</dbReference>
<dbReference type="PANTHER" id="PTHR42673">
    <property type="entry name" value="MALEYLACETOACETATE ISOMERASE"/>
    <property type="match status" value="1"/>
</dbReference>
<protein>
    <submittedName>
        <fullName evidence="4">Maleylacetoacetate isomerase</fullName>
    </submittedName>
</protein>
<evidence type="ECO:0000313" key="5">
    <source>
        <dbReference type="Proteomes" id="UP000241771"/>
    </source>
</evidence>
<dbReference type="Pfam" id="PF13417">
    <property type="entry name" value="GST_N_3"/>
    <property type="match status" value="1"/>
</dbReference>
<dbReference type="InterPro" id="IPR036249">
    <property type="entry name" value="Thioredoxin-like_sf"/>
</dbReference>
<dbReference type="InterPro" id="IPR034330">
    <property type="entry name" value="GST_Zeta_C"/>
</dbReference>
<keyword evidence="4" id="KW-0413">Isomerase</keyword>
<name>A0A2T3NUR7_9GAMM</name>
<comment type="similarity">
    <text evidence="1">Belongs to the GST superfamily. Zeta family.</text>
</comment>
<dbReference type="FunFam" id="1.20.1050.10:FF:000017">
    <property type="entry name" value="Maleylacetoacetate isomerase"/>
    <property type="match status" value="1"/>
</dbReference>
<dbReference type="InterPro" id="IPR005955">
    <property type="entry name" value="GST_Zeta"/>
</dbReference>
<dbReference type="AlphaFoldDB" id="A0A2T3NUR7"/>
<reference evidence="4 5" key="1">
    <citation type="submission" date="2018-01" db="EMBL/GenBank/DDBJ databases">
        <title>Whole genome sequencing of Histamine producing bacteria.</title>
        <authorList>
            <person name="Butler K."/>
        </authorList>
    </citation>
    <scope>NUCLEOTIDE SEQUENCE [LARGE SCALE GENOMIC DNA]</scope>
    <source>
        <strain evidence="4 5">DSM 100436</strain>
    </source>
</reference>
<dbReference type="EMBL" id="PYMA01000005">
    <property type="protein sequence ID" value="PSW19997.1"/>
    <property type="molecule type" value="Genomic_DNA"/>
</dbReference>
<dbReference type="SUPFAM" id="SSF47616">
    <property type="entry name" value="GST C-terminal domain-like"/>
    <property type="match status" value="1"/>
</dbReference>
<dbReference type="SFLD" id="SFLDS00019">
    <property type="entry name" value="Glutathione_Transferase_(cytos"/>
    <property type="match status" value="1"/>
</dbReference>
<dbReference type="InterPro" id="IPR036282">
    <property type="entry name" value="Glutathione-S-Trfase_C_sf"/>
</dbReference>
<dbReference type="GO" id="GO:0006749">
    <property type="term" value="P:glutathione metabolic process"/>
    <property type="evidence" value="ECO:0007669"/>
    <property type="project" value="TreeGrafter"/>
</dbReference>
<dbReference type="OrthoDB" id="509852at2"/>
<dbReference type="Gene3D" id="3.40.30.10">
    <property type="entry name" value="Glutaredoxin"/>
    <property type="match status" value="1"/>
</dbReference>
<sequence length="211" mass="24143">MKLYDYYRSSASYRVRIALNLKQLAYDQRPVSLLDNEQNSASYTAINPNGLVPGFSDDADSTGVLGQSIAIIEYLDECYPEPPLLPQNAFDKARCREISLAIACDIHPLNNLRVLNYLNTEFGVNQNEKMVWYHHWLQRGFQAIESLISRQNTTFCCGNSPTMADICLVPQLYNAKRFGFDTSRYQHLLEIEQRCLELPAFVKAHPDNQMP</sequence>
<dbReference type="SFLD" id="SFLDG00358">
    <property type="entry name" value="Main_(cytGST)"/>
    <property type="match status" value="1"/>
</dbReference>
<dbReference type="InterPro" id="IPR004045">
    <property type="entry name" value="Glutathione_S-Trfase_N"/>
</dbReference>
<evidence type="ECO:0000259" key="2">
    <source>
        <dbReference type="PROSITE" id="PS50404"/>
    </source>
</evidence>
<dbReference type="GO" id="GO:0005737">
    <property type="term" value="C:cytoplasm"/>
    <property type="evidence" value="ECO:0007669"/>
    <property type="project" value="InterPro"/>
</dbReference>
<organism evidence="4 5">
    <name type="scientific">Photobacterium sanctipauli</name>
    <dbReference type="NCBI Taxonomy" id="1342794"/>
    <lineage>
        <taxon>Bacteria</taxon>
        <taxon>Pseudomonadati</taxon>
        <taxon>Pseudomonadota</taxon>
        <taxon>Gammaproteobacteria</taxon>
        <taxon>Vibrionales</taxon>
        <taxon>Vibrionaceae</taxon>
        <taxon>Photobacterium</taxon>
    </lineage>
</organism>
<feature type="domain" description="GST N-terminal" evidence="2">
    <location>
        <begin position="1"/>
        <end position="83"/>
    </location>
</feature>
<dbReference type="GO" id="GO:0004364">
    <property type="term" value="F:glutathione transferase activity"/>
    <property type="evidence" value="ECO:0007669"/>
    <property type="project" value="TreeGrafter"/>
</dbReference>
<evidence type="ECO:0000256" key="1">
    <source>
        <dbReference type="ARBA" id="ARBA00010007"/>
    </source>
</evidence>
<dbReference type="PROSITE" id="PS50405">
    <property type="entry name" value="GST_CTER"/>
    <property type="match status" value="1"/>
</dbReference>
<dbReference type="InterPro" id="IPR040079">
    <property type="entry name" value="Glutathione_S-Trfase"/>
</dbReference>